<gene>
    <name evidence="1" type="ORF">PSON_ATCC_30995.1.T1490050</name>
</gene>
<evidence type="ECO:0000313" key="1">
    <source>
        <dbReference type="EMBL" id="CAD8124106.1"/>
    </source>
</evidence>
<sequence>MKQTLIQTDSKCSSTKSANKNFDDQWFRTPKANQRAITLQSDDKNQTNRTIEAKLTTQACTSFKEEFQKVSSKIGSFTTPINDFQSKIHYVHEQQMQELKVLDIQNINVSLQQENMIHKKQIQIQQDQIQQKDIVIKKLKLTIQQLTTYNQQLQYQIDQQKSNHDTKDYKKQIKLLEDELLDKNYKITQFSKIQDEIKSLEEFYVRILSKIRVDLLSQNRELVKLLNHVQCLNQIAIFNIQQDDLPIDLLFKYKQYNLFQDDMIIDQKAEMFELTKENNNILSKIHEEIKQTFEKISYNLVDGFQVLNN</sequence>
<proteinExistence type="predicted"/>
<dbReference type="OrthoDB" id="303262at2759"/>
<keyword evidence="2" id="KW-1185">Reference proteome</keyword>
<accession>A0A8S1R7C0</accession>
<comment type="caution">
    <text evidence="1">The sequence shown here is derived from an EMBL/GenBank/DDBJ whole genome shotgun (WGS) entry which is preliminary data.</text>
</comment>
<dbReference type="AlphaFoldDB" id="A0A8S1R7C0"/>
<protein>
    <submittedName>
        <fullName evidence="1">Uncharacterized protein</fullName>
    </submittedName>
</protein>
<evidence type="ECO:0000313" key="2">
    <source>
        <dbReference type="Proteomes" id="UP000692954"/>
    </source>
</evidence>
<reference evidence="1" key="1">
    <citation type="submission" date="2021-01" db="EMBL/GenBank/DDBJ databases">
        <authorList>
            <consortium name="Genoscope - CEA"/>
            <person name="William W."/>
        </authorList>
    </citation>
    <scope>NUCLEOTIDE SEQUENCE</scope>
</reference>
<name>A0A8S1R7C0_9CILI</name>
<dbReference type="EMBL" id="CAJJDN010000149">
    <property type="protein sequence ID" value="CAD8124106.1"/>
    <property type="molecule type" value="Genomic_DNA"/>
</dbReference>
<organism evidence="1 2">
    <name type="scientific">Paramecium sonneborni</name>
    <dbReference type="NCBI Taxonomy" id="65129"/>
    <lineage>
        <taxon>Eukaryota</taxon>
        <taxon>Sar</taxon>
        <taxon>Alveolata</taxon>
        <taxon>Ciliophora</taxon>
        <taxon>Intramacronucleata</taxon>
        <taxon>Oligohymenophorea</taxon>
        <taxon>Peniculida</taxon>
        <taxon>Parameciidae</taxon>
        <taxon>Paramecium</taxon>
    </lineage>
</organism>
<dbReference type="Proteomes" id="UP000692954">
    <property type="component" value="Unassembled WGS sequence"/>
</dbReference>